<evidence type="ECO:0000313" key="3">
    <source>
        <dbReference type="Proteomes" id="UP000189935"/>
    </source>
</evidence>
<gene>
    <name evidence="2" type="ORF">SAMN05444159_1485</name>
</gene>
<evidence type="ECO:0000313" key="2">
    <source>
        <dbReference type="EMBL" id="SHJ78577.1"/>
    </source>
</evidence>
<dbReference type="Proteomes" id="UP000189935">
    <property type="component" value="Chromosome I"/>
</dbReference>
<accession>A0A1M6M560</accession>
<name>A0A1M6M560_9BRAD</name>
<evidence type="ECO:0000256" key="1">
    <source>
        <dbReference type="SAM" id="Phobius"/>
    </source>
</evidence>
<proteinExistence type="predicted"/>
<keyword evidence="1" id="KW-0812">Transmembrane</keyword>
<keyword evidence="1" id="KW-0472">Membrane</keyword>
<reference evidence="2 3" key="1">
    <citation type="submission" date="2016-11" db="EMBL/GenBank/DDBJ databases">
        <authorList>
            <person name="Jaros S."/>
            <person name="Januszkiewicz K."/>
            <person name="Wedrychowicz H."/>
        </authorList>
    </citation>
    <scope>NUCLEOTIDE SEQUENCE [LARGE SCALE GENOMIC DNA]</scope>
    <source>
        <strain evidence="2 3">GAS499</strain>
    </source>
</reference>
<dbReference type="EMBL" id="LT670844">
    <property type="protein sequence ID" value="SHJ78577.1"/>
    <property type="molecule type" value="Genomic_DNA"/>
</dbReference>
<protein>
    <submittedName>
        <fullName evidence="2">Uncharacterized protein</fullName>
    </submittedName>
</protein>
<feature type="transmembrane region" description="Helical" evidence="1">
    <location>
        <begin position="6"/>
        <end position="27"/>
    </location>
</feature>
<dbReference type="AlphaFoldDB" id="A0A1M6M560"/>
<organism evidence="2 3">
    <name type="scientific">Bradyrhizobium lablabi</name>
    <dbReference type="NCBI Taxonomy" id="722472"/>
    <lineage>
        <taxon>Bacteria</taxon>
        <taxon>Pseudomonadati</taxon>
        <taxon>Pseudomonadota</taxon>
        <taxon>Alphaproteobacteria</taxon>
        <taxon>Hyphomicrobiales</taxon>
        <taxon>Nitrobacteraceae</taxon>
        <taxon>Bradyrhizobium</taxon>
    </lineage>
</organism>
<sequence length="29" mass="3271">MSEDIIVLGGLAGVFCWTYIVLPLVFYHN</sequence>
<keyword evidence="1" id="KW-1133">Transmembrane helix</keyword>